<gene>
    <name evidence="2" type="ORF">F2P47_02750</name>
</gene>
<dbReference type="InterPro" id="IPR036390">
    <property type="entry name" value="WH_DNA-bd_sf"/>
</dbReference>
<accession>A0A6N6VL67</accession>
<comment type="caution">
    <text evidence="2">The sequence shown here is derived from an EMBL/GenBank/DDBJ whole genome shotgun (WGS) entry which is preliminary data.</text>
</comment>
<dbReference type="InterPro" id="IPR036388">
    <property type="entry name" value="WH-like_DNA-bd_sf"/>
</dbReference>
<proteinExistence type="predicted"/>
<dbReference type="SUPFAM" id="SSF46785">
    <property type="entry name" value="Winged helix' DNA-binding domain"/>
    <property type="match status" value="1"/>
</dbReference>
<evidence type="ECO:0000259" key="1">
    <source>
        <dbReference type="Pfam" id="PF03551"/>
    </source>
</evidence>
<evidence type="ECO:0000313" key="2">
    <source>
        <dbReference type="EMBL" id="KAB7742365.1"/>
    </source>
</evidence>
<evidence type="ECO:0000313" key="3">
    <source>
        <dbReference type="Proteomes" id="UP000468901"/>
    </source>
</evidence>
<dbReference type="PANTHER" id="PTHR43252">
    <property type="entry name" value="TRANSCRIPTIONAL REGULATOR YQJI"/>
    <property type="match status" value="1"/>
</dbReference>
<keyword evidence="3" id="KW-1185">Reference proteome</keyword>
<dbReference type="PANTHER" id="PTHR43252:SF7">
    <property type="entry name" value="TRANSCRIPTIONAL REGULATOR YQJI"/>
    <property type="match status" value="1"/>
</dbReference>
<dbReference type="EMBL" id="WESC01000002">
    <property type="protein sequence ID" value="KAB7742365.1"/>
    <property type="molecule type" value="Genomic_DNA"/>
</dbReference>
<organism evidence="2 3">
    <name type="scientific">Parvibaculum sedimenti</name>
    <dbReference type="NCBI Taxonomy" id="2608632"/>
    <lineage>
        <taxon>Bacteria</taxon>
        <taxon>Pseudomonadati</taxon>
        <taxon>Pseudomonadota</taxon>
        <taxon>Alphaproteobacteria</taxon>
        <taxon>Hyphomicrobiales</taxon>
        <taxon>Parvibaculaceae</taxon>
        <taxon>Parvibaculum</taxon>
    </lineage>
</organism>
<sequence>MRGHRHEHGRGGWGQRDRYGFGERRGGRRVRAFEQGDLRFVILKLIADEPRHGYDIIKAIEETFGGNYSPSPGVVYPTLTMLEDQGFATVTPGEGSKKLYTLTAEGRAFLDDNKATVDAIFKRMDEVSRRFRGGPAPEIIRAVENFHTALRLRFDRGTLAQEEVAAIAEVIDVAAAKIERS</sequence>
<dbReference type="Proteomes" id="UP000468901">
    <property type="component" value="Unassembled WGS sequence"/>
</dbReference>
<dbReference type="InterPro" id="IPR005149">
    <property type="entry name" value="Tscrpt_reg_PadR_N"/>
</dbReference>
<feature type="domain" description="Transcription regulator PadR N-terminal" evidence="1">
    <location>
        <begin position="42"/>
        <end position="111"/>
    </location>
</feature>
<dbReference type="Pfam" id="PF03551">
    <property type="entry name" value="PadR"/>
    <property type="match status" value="1"/>
</dbReference>
<dbReference type="Gene3D" id="1.10.10.10">
    <property type="entry name" value="Winged helix-like DNA-binding domain superfamily/Winged helix DNA-binding domain"/>
    <property type="match status" value="1"/>
</dbReference>
<protein>
    <submittedName>
        <fullName evidence="2">PadR family transcriptional regulator</fullName>
    </submittedName>
</protein>
<reference evidence="2 3" key="1">
    <citation type="submission" date="2019-09" db="EMBL/GenBank/DDBJ databases">
        <title>Parvibaculum sedimenti sp. nov., isolated from sediment.</title>
        <authorList>
            <person name="Wang Y."/>
        </authorList>
    </citation>
    <scope>NUCLEOTIDE SEQUENCE [LARGE SCALE GENOMIC DNA]</scope>
    <source>
        <strain evidence="2 3">HXT-9</strain>
    </source>
</reference>
<name>A0A6N6VL67_9HYPH</name>
<dbReference type="AlphaFoldDB" id="A0A6N6VL67"/>